<keyword evidence="3" id="KW-1003">Cell membrane</keyword>
<dbReference type="Pfam" id="PF01098">
    <property type="entry name" value="FTSW_RODA_SPOVE"/>
    <property type="match status" value="1"/>
</dbReference>
<evidence type="ECO:0000256" key="9">
    <source>
        <dbReference type="ARBA" id="ARBA00022984"/>
    </source>
</evidence>
<evidence type="ECO:0000256" key="4">
    <source>
        <dbReference type="ARBA" id="ARBA00022618"/>
    </source>
</evidence>
<evidence type="ECO:0000256" key="8">
    <source>
        <dbReference type="ARBA" id="ARBA00022960"/>
    </source>
</evidence>
<feature type="transmembrane region" description="Helical" evidence="17">
    <location>
        <begin position="103"/>
        <end position="129"/>
    </location>
</feature>
<keyword evidence="7 17" id="KW-0812">Transmembrane</keyword>
<keyword evidence="8" id="KW-0133">Cell shape</keyword>
<dbReference type="GO" id="GO:0032153">
    <property type="term" value="C:cell division site"/>
    <property type="evidence" value="ECO:0007669"/>
    <property type="project" value="TreeGrafter"/>
</dbReference>
<keyword evidence="11 17" id="KW-0472">Membrane</keyword>
<proteinExistence type="predicted"/>
<evidence type="ECO:0000256" key="7">
    <source>
        <dbReference type="ARBA" id="ARBA00022692"/>
    </source>
</evidence>
<feature type="transmembrane region" description="Helical" evidence="17">
    <location>
        <begin position="274"/>
        <end position="294"/>
    </location>
</feature>
<keyword evidence="6" id="KW-0808">Transferase</keyword>
<dbReference type="InterPro" id="IPR013437">
    <property type="entry name" value="FtsW"/>
</dbReference>
<dbReference type="EC" id="2.4.99.28" evidence="15"/>
<feature type="transmembrane region" description="Helical" evidence="17">
    <location>
        <begin position="141"/>
        <end position="159"/>
    </location>
</feature>
<organism evidence="18">
    <name type="scientific">hydrothermal vent metagenome</name>
    <dbReference type="NCBI Taxonomy" id="652676"/>
    <lineage>
        <taxon>unclassified sequences</taxon>
        <taxon>metagenomes</taxon>
        <taxon>ecological metagenomes</taxon>
    </lineage>
</organism>
<feature type="transmembrane region" description="Helical" evidence="17">
    <location>
        <begin position="9"/>
        <end position="28"/>
    </location>
</feature>
<keyword evidence="13" id="KW-0961">Cell wall biogenesis/degradation</keyword>
<dbReference type="GO" id="GO:0008360">
    <property type="term" value="P:regulation of cell shape"/>
    <property type="evidence" value="ECO:0007669"/>
    <property type="project" value="UniProtKB-KW"/>
</dbReference>
<evidence type="ECO:0000256" key="5">
    <source>
        <dbReference type="ARBA" id="ARBA00022676"/>
    </source>
</evidence>
<comment type="pathway">
    <text evidence="2">Cell wall biogenesis; peptidoglycan biosynthesis.</text>
</comment>
<dbReference type="EMBL" id="UOGA01000215">
    <property type="protein sequence ID" value="VAX22046.1"/>
    <property type="molecule type" value="Genomic_DNA"/>
</dbReference>
<evidence type="ECO:0000256" key="16">
    <source>
        <dbReference type="ARBA" id="ARBA00049902"/>
    </source>
</evidence>
<dbReference type="InterPro" id="IPR001182">
    <property type="entry name" value="FtsW/RodA"/>
</dbReference>
<evidence type="ECO:0000256" key="10">
    <source>
        <dbReference type="ARBA" id="ARBA00022989"/>
    </source>
</evidence>
<dbReference type="GO" id="GO:0015648">
    <property type="term" value="F:lipid-linked peptidoglycan transporter activity"/>
    <property type="evidence" value="ECO:0007669"/>
    <property type="project" value="TreeGrafter"/>
</dbReference>
<dbReference type="PANTHER" id="PTHR30474">
    <property type="entry name" value="CELL CYCLE PROTEIN"/>
    <property type="match status" value="1"/>
</dbReference>
<keyword evidence="4 18" id="KW-0132">Cell division</keyword>
<protein>
    <recommendedName>
        <fullName evidence="15">peptidoglycan glycosyltransferase</fullName>
        <ecNumber evidence="15">2.4.99.28</ecNumber>
    </recommendedName>
    <alternativeName>
        <fullName evidence="14">Peptidoglycan polymerase</fullName>
    </alternativeName>
</protein>
<keyword evidence="10 17" id="KW-1133">Transmembrane helix</keyword>
<dbReference type="GO" id="GO:0005886">
    <property type="term" value="C:plasma membrane"/>
    <property type="evidence" value="ECO:0007669"/>
    <property type="project" value="UniProtKB-SubCell"/>
</dbReference>
<dbReference type="GO" id="GO:0009252">
    <property type="term" value="P:peptidoglycan biosynthetic process"/>
    <property type="evidence" value="ECO:0007669"/>
    <property type="project" value="UniProtKB-KW"/>
</dbReference>
<evidence type="ECO:0000313" key="18">
    <source>
        <dbReference type="EMBL" id="VAX22046.1"/>
    </source>
</evidence>
<keyword evidence="5" id="KW-0328">Glycosyltransferase</keyword>
<evidence type="ECO:0000256" key="1">
    <source>
        <dbReference type="ARBA" id="ARBA00004651"/>
    </source>
</evidence>
<dbReference type="GO" id="GO:0008955">
    <property type="term" value="F:peptidoglycan glycosyltransferase activity"/>
    <property type="evidence" value="ECO:0007669"/>
    <property type="project" value="UniProtKB-EC"/>
</dbReference>
<evidence type="ECO:0000256" key="6">
    <source>
        <dbReference type="ARBA" id="ARBA00022679"/>
    </source>
</evidence>
<feature type="transmembrane region" description="Helical" evidence="17">
    <location>
        <begin position="340"/>
        <end position="361"/>
    </location>
</feature>
<evidence type="ECO:0000256" key="13">
    <source>
        <dbReference type="ARBA" id="ARBA00023316"/>
    </source>
</evidence>
<dbReference type="GO" id="GO:0051301">
    <property type="term" value="P:cell division"/>
    <property type="evidence" value="ECO:0007669"/>
    <property type="project" value="UniProtKB-KW"/>
</dbReference>
<dbReference type="NCBIfam" id="TIGR02614">
    <property type="entry name" value="ftsW"/>
    <property type="match status" value="1"/>
</dbReference>
<comment type="subcellular location">
    <subcellularLocation>
        <location evidence="1">Cell membrane</location>
        <topology evidence="1">Multi-pass membrane protein</topology>
    </subcellularLocation>
</comment>
<evidence type="ECO:0000256" key="11">
    <source>
        <dbReference type="ARBA" id="ARBA00023136"/>
    </source>
</evidence>
<keyword evidence="12" id="KW-0131">Cell cycle</keyword>
<evidence type="ECO:0000256" key="14">
    <source>
        <dbReference type="ARBA" id="ARBA00032370"/>
    </source>
</evidence>
<dbReference type="AlphaFoldDB" id="A0A3B1BUS0"/>
<feature type="transmembrane region" description="Helical" evidence="17">
    <location>
        <begin position="48"/>
        <end position="65"/>
    </location>
</feature>
<comment type="catalytic activity">
    <reaction evidence="16">
        <text>[GlcNAc-(1-&gt;4)-Mur2Ac(oyl-L-Ala-gamma-D-Glu-L-Lys-D-Ala-D-Ala)](n)-di-trans,octa-cis-undecaprenyl diphosphate + beta-D-GlcNAc-(1-&gt;4)-Mur2Ac(oyl-L-Ala-gamma-D-Glu-L-Lys-D-Ala-D-Ala)-di-trans,octa-cis-undecaprenyl diphosphate = [GlcNAc-(1-&gt;4)-Mur2Ac(oyl-L-Ala-gamma-D-Glu-L-Lys-D-Ala-D-Ala)](n+1)-di-trans,octa-cis-undecaprenyl diphosphate + di-trans,octa-cis-undecaprenyl diphosphate + H(+)</text>
        <dbReference type="Rhea" id="RHEA:23708"/>
        <dbReference type="Rhea" id="RHEA-COMP:9602"/>
        <dbReference type="Rhea" id="RHEA-COMP:9603"/>
        <dbReference type="ChEBI" id="CHEBI:15378"/>
        <dbReference type="ChEBI" id="CHEBI:58405"/>
        <dbReference type="ChEBI" id="CHEBI:60033"/>
        <dbReference type="ChEBI" id="CHEBI:78435"/>
        <dbReference type="EC" id="2.4.99.28"/>
    </reaction>
</comment>
<accession>A0A3B1BUS0</accession>
<evidence type="ECO:0000256" key="12">
    <source>
        <dbReference type="ARBA" id="ARBA00023306"/>
    </source>
</evidence>
<keyword evidence="9" id="KW-0573">Peptidoglycan synthesis</keyword>
<feature type="transmembrane region" description="Helical" evidence="17">
    <location>
        <begin position="165"/>
        <end position="182"/>
    </location>
</feature>
<feature type="transmembrane region" description="Helical" evidence="17">
    <location>
        <begin position="77"/>
        <end position="97"/>
    </location>
</feature>
<name>A0A3B1BUS0_9ZZZZ</name>
<dbReference type="PANTHER" id="PTHR30474:SF2">
    <property type="entry name" value="PEPTIDOGLYCAN GLYCOSYLTRANSFERASE FTSW-RELATED"/>
    <property type="match status" value="1"/>
</dbReference>
<evidence type="ECO:0000256" key="3">
    <source>
        <dbReference type="ARBA" id="ARBA00022475"/>
    </source>
</evidence>
<gene>
    <name evidence="18" type="ORF">MNBD_NITROSPINAE04-2521</name>
</gene>
<feature type="transmembrane region" description="Helical" evidence="17">
    <location>
        <begin position="306"/>
        <end position="328"/>
    </location>
</feature>
<sequence>MPVKRQPDYWIVACAMTLLVIGIVMIYSSSAVIAAERYGDPYYFLKRQTIWAVIGMAAMVVAMRADYRSLNRYSYLFYALAVLALIAVLIPGIGHSVNGARRWISLGFATFQPSEFAKLALMIFFAGLLAKKSAEGKLDDFQFGYAPNLAALGFIFFLIQFQPDLGTAIMIALVIFFMFIAAGIRMSYIVATALLASPLIIVSIFTVAYRKKRILSFLNPWDDYYDSGYQIIQSFVALSNGGLSGAGLGASQQKLFYLPEPHTDFIFSIISEELGFLGAIIVLCLFTIFTWRGFRVGLKVHDKFGSLLALGITFAISAQAIVNIAVTLGMLPTKGLPLPFISLGGSALVMWMVSVGVLTNISEHAA</sequence>
<evidence type="ECO:0000256" key="2">
    <source>
        <dbReference type="ARBA" id="ARBA00004752"/>
    </source>
</evidence>
<dbReference type="GO" id="GO:0071555">
    <property type="term" value="P:cell wall organization"/>
    <property type="evidence" value="ECO:0007669"/>
    <property type="project" value="UniProtKB-KW"/>
</dbReference>
<reference evidence="18" key="1">
    <citation type="submission" date="2018-06" db="EMBL/GenBank/DDBJ databases">
        <authorList>
            <person name="Zhirakovskaya E."/>
        </authorList>
    </citation>
    <scope>NUCLEOTIDE SEQUENCE</scope>
</reference>
<evidence type="ECO:0000256" key="17">
    <source>
        <dbReference type="SAM" id="Phobius"/>
    </source>
</evidence>
<feature type="transmembrane region" description="Helical" evidence="17">
    <location>
        <begin position="189"/>
        <end position="209"/>
    </location>
</feature>
<evidence type="ECO:0000256" key="15">
    <source>
        <dbReference type="ARBA" id="ARBA00044770"/>
    </source>
</evidence>